<dbReference type="AlphaFoldDB" id="A0AAV0EPB0"/>
<feature type="region of interest" description="Disordered" evidence="1">
    <location>
        <begin position="46"/>
        <end position="65"/>
    </location>
</feature>
<keyword evidence="3" id="KW-1185">Reference proteome</keyword>
<dbReference type="EMBL" id="CAMAPF010000935">
    <property type="protein sequence ID" value="CAH9124721.1"/>
    <property type="molecule type" value="Genomic_DNA"/>
</dbReference>
<feature type="region of interest" description="Disordered" evidence="1">
    <location>
        <begin position="1"/>
        <end position="31"/>
    </location>
</feature>
<feature type="non-terminal residue" evidence="2">
    <location>
        <position position="65"/>
    </location>
</feature>
<comment type="caution">
    <text evidence="2">The sequence shown here is derived from an EMBL/GenBank/DDBJ whole genome shotgun (WGS) entry which is preliminary data.</text>
</comment>
<protein>
    <submittedName>
        <fullName evidence="2">Uncharacterized protein</fullName>
    </submittedName>
</protein>
<proteinExistence type="predicted"/>
<reference evidence="2" key="1">
    <citation type="submission" date="2022-07" db="EMBL/GenBank/DDBJ databases">
        <authorList>
            <person name="Macas J."/>
            <person name="Novak P."/>
            <person name="Neumann P."/>
        </authorList>
    </citation>
    <scope>NUCLEOTIDE SEQUENCE</scope>
</reference>
<evidence type="ECO:0000313" key="3">
    <source>
        <dbReference type="Proteomes" id="UP001152523"/>
    </source>
</evidence>
<evidence type="ECO:0000256" key="1">
    <source>
        <dbReference type="SAM" id="MobiDB-lite"/>
    </source>
</evidence>
<gene>
    <name evidence="2" type="ORF">CEPIT_LOCUS26196</name>
</gene>
<dbReference type="Proteomes" id="UP001152523">
    <property type="component" value="Unassembled WGS sequence"/>
</dbReference>
<feature type="compositionally biased region" description="Low complexity" evidence="1">
    <location>
        <begin position="1"/>
        <end position="13"/>
    </location>
</feature>
<sequence>MTTGAPAVNTTTTQFTPSGPPSPASPWLFDSGASHHTVSGIGSLQDFSAYDGPDEIRLGNGSPHG</sequence>
<accession>A0AAV0EPB0</accession>
<evidence type="ECO:0000313" key="2">
    <source>
        <dbReference type="EMBL" id="CAH9124721.1"/>
    </source>
</evidence>
<organism evidence="2 3">
    <name type="scientific">Cuscuta epithymum</name>
    <dbReference type="NCBI Taxonomy" id="186058"/>
    <lineage>
        <taxon>Eukaryota</taxon>
        <taxon>Viridiplantae</taxon>
        <taxon>Streptophyta</taxon>
        <taxon>Embryophyta</taxon>
        <taxon>Tracheophyta</taxon>
        <taxon>Spermatophyta</taxon>
        <taxon>Magnoliopsida</taxon>
        <taxon>eudicotyledons</taxon>
        <taxon>Gunneridae</taxon>
        <taxon>Pentapetalae</taxon>
        <taxon>asterids</taxon>
        <taxon>lamiids</taxon>
        <taxon>Solanales</taxon>
        <taxon>Convolvulaceae</taxon>
        <taxon>Cuscuteae</taxon>
        <taxon>Cuscuta</taxon>
        <taxon>Cuscuta subgen. Cuscuta</taxon>
    </lineage>
</organism>
<name>A0AAV0EPB0_9ASTE</name>